<comment type="caution">
    <text evidence="1">The sequence shown here is derived from an EMBL/GenBank/DDBJ whole genome shotgun (WGS) entry which is preliminary data.</text>
</comment>
<sequence>MQAQSVMLVRARAPRARCSSVALQGRLRGSLAGITEPLKAHVRGPGASVSGQDGAVAALLAQQPASATSPLAGATGLVWSGLLTRMPAVLAPPAPLLPPEGRCAPARPLLCPGAAGQLSLGPAPASLGGRWLGRYFRDAAVGAAATGHTHGFLIQGTGPL</sequence>
<dbReference type="AlphaFoldDB" id="A0AAV7MRD0"/>
<protein>
    <submittedName>
        <fullName evidence="1">Uncharacterized protein</fullName>
    </submittedName>
</protein>
<reference evidence="1" key="1">
    <citation type="journal article" date="2022" name="bioRxiv">
        <title>Sequencing and chromosome-scale assembly of the giantPleurodeles waltlgenome.</title>
        <authorList>
            <person name="Brown T."/>
            <person name="Elewa A."/>
            <person name="Iarovenko S."/>
            <person name="Subramanian E."/>
            <person name="Araus A.J."/>
            <person name="Petzold A."/>
            <person name="Susuki M."/>
            <person name="Suzuki K.-i.T."/>
            <person name="Hayashi T."/>
            <person name="Toyoda A."/>
            <person name="Oliveira C."/>
            <person name="Osipova E."/>
            <person name="Leigh N.D."/>
            <person name="Simon A."/>
            <person name="Yun M.H."/>
        </authorList>
    </citation>
    <scope>NUCLEOTIDE SEQUENCE</scope>
    <source>
        <strain evidence="1">20211129_DDA</strain>
        <tissue evidence="1">Liver</tissue>
    </source>
</reference>
<evidence type="ECO:0000313" key="1">
    <source>
        <dbReference type="EMBL" id="KAJ1103528.1"/>
    </source>
</evidence>
<keyword evidence="2" id="KW-1185">Reference proteome</keyword>
<dbReference type="Proteomes" id="UP001066276">
    <property type="component" value="Chromosome 9"/>
</dbReference>
<name>A0AAV7MRD0_PLEWA</name>
<proteinExistence type="predicted"/>
<accession>A0AAV7MRD0</accession>
<gene>
    <name evidence="1" type="ORF">NDU88_000950</name>
</gene>
<evidence type="ECO:0000313" key="2">
    <source>
        <dbReference type="Proteomes" id="UP001066276"/>
    </source>
</evidence>
<dbReference type="EMBL" id="JANPWB010000013">
    <property type="protein sequence ID" value="KAJ1103528.1"/>
    <property type="molecule type" value="Genomic_DNA"/>
</dbReference>
<organism evidence="1 2">
    <name type="scientific">Pleurodeles waltl</name>
    <name type="common">Iberian ribbed newt</name>
    <dbReference type="NCBI Taxonomy" id="8319"/>
    <lineage>
        <taxon>Eukaryota</taxon>
        <taxon>Metazoa</taxon>
        <taxon>Chordata</taxon>
        <taxon>Craniata</taxon>
        <taxon>Vertebrata</taxon>
        <taxon>Euteleostomi</taxon>
        <taxon>Amphibia</taxon>
        <taxon>Batrachia</taxon>
        <taxon>Caudata</taxon>
        <taxon>Salamandroidea</taxon>
        <taxon>Salamandridae</taxon>
        <taxon>Pleurodelinae</taxon>
        <taxon>Pleurodeles</taxon>
    </lineage>
</organism>